<evidence type="ECO:0000256" key="13">
    <source>
        <dbReference type="SAM" id="Phobius"/>
    </source>
</evidence>
<keyword evidence="3" id="KW-0808">Transferase</keyword>
<comment type="caution">
    <text evidence="15">The sequence shown here is derived from an EMBL/GenBank/DDBJ whole genome shotgun (WGS) entry which is preliminary data.</text>
</comment>
<dbReference type="GO" id="GO:0000139">
    <property type="term" value="C:Golgi membrane"/>
    <property type="evidence" value="ECO:0007669"/>
    <property type="project" value="UniProtKB-SubCell"/>
</dbReference>
<feature type="transmembrane region" description="Helical" evidence="13">
    <location>
        <begin position="353"/>
        <end position="380"/>
    </location>
</feature>
<dbReference type="SUPFAM" id="SSF53448">
    <property type="entry name" value="Nucleotide-diphospho-sugar transferases"/>
    <property type="match status" value="1"/>
</dbReference>
<evidence type="ECO:0000256" key="2">
    <source>
        <dbReference type="ARBA" id="ARBA00022676"/>
    </source>
</evidence>
<evidence type="ECO:0000256" key="6">
    <source>
        <dbReference type="ARBA" id="ARBA00023034"/>
    </source>
</evidence>
<reference evidence="15" key="1">
    <citation type="submission" date="2019-10" db="EMBL/GenBank/DDBJ databases">
        <authorList>
            <person name="Zhang R."/>
            <person name="Pan Y."/>
            <person name="Wang J."/>
            <person name="Ma R."/>
            <person name="Yu S."/>
        </authorList>
    </citation>
    <scope>NUCLEOTIDE SEQUENCE</scope>
    <source>
        <strain evidence="15">LA-IB0</strain>
        <tissue evidence="15">Leaf</tissue>
    </source>
</reference>
<comment type="subcellular location">
    <subcellularLocation>
        <location evidence="1">Golgi apparatus membrane</location>
        <topology evidence="1">Multi-pass membrane protein</topology>
    </subcellularLocation>
</comment>
<feature type="domain" description="Glycosyltransferase 2-like" evidence="14">
    <location>
        <begin position="186"/>
        <end position="378"/>
    </location>
</feature>
<keyword evidence="6" id="KW-0333">Golgi apparatus</keyword>
<feature type="transmembrane region" description="Helical" evidence="13">
    <location>
        <begin position="39"/>
        <end position="68"/>
    </location>
</feature>
<dbReference type="GO" id="GO:0071555">
    <property type="term" value="P:cell wall organization"/>
    <property type="evidence" value="ECO:0007669"/>
    <property type="project" value="UniProtKB-KW"/>
</dbReference>
<keyword evidence="2" id="KW-0328">Glycosyltransferase</keyword>
<dbReference type="Pfam" id="PF13632">
    <property type="entry name" value="Glyco_trans_2_3"/>
    <property type="match status" value="1"/>
</dbReference>
<keyword evidence="8" id="KW-0961">Cell wall biogenesis/degradation</keyword>
<evidence type="ECO:0000256" key="11">
    <source>
        <dbReference type="ARBA" id="ARBA00066505"/>
    </source>
</evidence>
<evidence type="ECO:0000313" key="16">
    <source>
        <dbReference type="Proteomes" id="UP000826271"/>
    </source>
</evidence>
<keyword evidence="5 13" id="KW-1133">Transmembrane helix</keyword>
<proteinExistence type="inferred from homology"/>
<evidence type="ECO:0000256" key="10">
    <source>
        <dbReference type="ARBA" id="ARBA00060879"/>
    </source>
</evidence>
<organism evidence="15 16">
    <name type="scientific">Buddleja alternifolia</name>
    <dbReference type="NCBI Taxonomy" id="168488"/>
    <lineage>
        <taxon>Eukaryota</taxon>
        <taxon>Viridiplantae</taxon>
        <taxon>Streptophyta</taxon>
        <taxon>Embryophyta</taxon>
        <taxon>Tracheophyta</taxon>
        <taxon>Spermatophyta</taxon>
        <taxon>Magnoliopsida</taxon>
        <taxon>eudicotyledons</taxon>
        <taxon>Gunneridae</taxon>
        <taxon>Pentapetalae</taxon>
        <taxon>asterids</taxon>
        <taxon>lamiids</taxon>
        <taxon>Lamiales</taxon>
        <taxon>Scrophulariaceae</taxon>
        <taxon>Buddlejeae</taxon>
        <taxon>Buddleja</taxon>
    </lineage>
</organism>
<dbReference type="GO" id="GO:0051753">
    <property type="term" value="F:mannan synthase activity"/>
    <property type="evidence" value="ECO:0007669"/>
    <property type="project" value="UniProtKB-ARBA"/>
</dbReference>
<dbReference type="AlphaFoldDB" id="A0AAV6WT88"/>
<feature type="transmembrane region" description="Helical" evidence="13">
    <location>
        <begin position="497"/>
        <end position="520"/>
    </location>
</feature>
<evidence type="ECO:0000256" key="9">
    <source>
        <dbReference type="ARBA" id="ARBA00051800"/>
    </source>
</evidence>
<keyword evidence="4 13" id="KW-0812">Transmembrane</keyword>
<dbReference type="InterPro" id="IPR029044">
    <property type="entry name" value="Nucleotide-diphossugar_trans"/>
</dbReference>
<keyword evidence="16" id="KW-1185">Reference proteome</keyword>
<name>A0AAV6WT88_9LAMI</name>
<feature type="transmembrane region" description="Helical" evidence="13">
    <location>
        <begin position="471"/>
        <end position="491"/>
    </location>
</feature>
<dbReference type="Proteomes" id="UP000826271">
    <property type="component" value="Unassembled WGS sequence"/>
</dbReference>
<dbReference type="PANTHER" id="PTHR32044:SF64">
    <property type="entry name" value="OS09G0572500 PROTEIN"/>
    <property type="match status" value="1"/>
</dbReference>
<evidence type="ECO:0000313" key="15">
    <source>
        <dbReference type="EMBL" id="KAG8374216.1"/>
    </source>
</evidence>
<dbReference type="CDD" id="cd06437">
    <property type="entry name" value="CESA_CaSu_A2"/>
    <property type="match status" value="1"/>
</dbReference>
<evidence type="ECO:0000256" key="4">
    <source>
        <dbReference type="ARBA" id="ARBA00022692"/>
    </source>
</evidence>
<evidence type="ECO:0000259" key="14">
    <source>
        <dbReference type="Pfam" id="PF13632"/>
    </source>
</evidence>
<accession>A0AAV6WT88</accession>
<comment type="catalytic activity">
    <reaction evidence="9">
        <text>GDP-mannose + (glucomannan)n = GDP + (glucomannan)n+1.</text>
        <dbReference type="EC" id="2.4.1.32"/>
    </reaction>
</comment>
<evidence type="ECO:0000256" key="7">
    <source>
        <dbReference type="ARBA" id="ARBA00023136"/>
    </source>
</evidence>
<dbReference type="PANTHER" id="PTHR32044">
    <property type="entry name" value="GLUCOMANNAN 4-BETA-MANNOSYLTRANSFERASE 9"/>
    <property type="match status" value="1"/>
</dbReference>
<dbReference type="Gene3D" id="3.90.550.10">
    <property type="entry name" value="Spore Coat Polysaccharide Biosynthesis Protein SpsA, Chain A"/>
    <property type="match status" value="1"/>
</dbReference>
<gene>
    <name evidence="15" type="ORF">BUALT_Bualt11G0108000</name>
</gene>
<keyword evidence="7 13" id="KW-0472">Membrane</keyword>
<evidence type="ECO:0000256" key="12">
    <source>
        <dbReference type="ARBA" id="ARBA00076024"/>
    </source>
</evidence>
<sequence length="522" mass="60716">MRNIVFREPEVNETSDPTRSLIYAWDCIRVPIIVPLLRFAVYVCLGMSIMLFIERIYMAIVIVCVKCLGKKRYTKYRLDAIKEDLEKNKNYPMLLVQIPMFNEKEVYKLSIGAACSLSWPSDRFIVQVLDDSTNEVLKTMVELECRKWMEKGVNVKYETRNNRNGYKAGALREGLKKHYVDDCEFVVIFDADFQPEEDFLWRTIPYLIENPELGLVQARWKFVNADECLMTRLQEMSLDYHFTVEQEVGSSTCSFFGFNGTAGVWRLRALHDAGGWKDRTTVEDMDLAVRASLKGWKFLFVGDLEVKNELPSTFKAYRFQQHRWSCGPANLFRKMFKEIIVCERVSIWKKWHVIYAFFFVRKIIAHWVTFFFYCIVIPATILVPEVHLPRPLAIYLPASITILNAASTIRHEHSDNQITKDLIISKAAIIGLLEANRANEWVVTEKLGNTMKQKHNARTSKRPRSRMGERIHILEILVGMYLLHCAIYNMLFGHNHFFIYLLLQAGAFFIIGVGYIGTFVPT</sequence>
<dbReference type="EMBL" id="WHWC01000011">
    <property type="protein sequence ID" value="KAG8374216.1"/>
    <property type="molecule type" value="Genomic_DNA"/>
</dbReference>
<evidence type="ECO:0000256" key="5">
    <source>
        <dbReference type="ARBA" id="ARBA00022989"/>
    </source>
</evidence>
<comment type="similarity">
    <text evidence="10">Belongs to the glycosyltransferase 2 family. Plant cellulose synthase-like A subfamily.</text>
</comment>
<evidence type="ECO:0000256" key="8">
    <source>
        <dbReference type="ARBA" id="ARBA00023316"/>
    </source>
</evidence>
<protein>
    <recommendedName>
        <fullName evidence="11">glucomannan 4-beta-mannosyltransferase</fullName>
        <ecNumber evidence="11">2.4.1.32</ecNumber>
    </recommendedName>
    <alternativeName>
        <fullName evidence="12">Glucomannan synthase</fullName>
    </alternativeName>
</protein>
<feature type="transmembrane region" description="Helical" evidence="13">
    <location>
        <begin position="392"/>
        <end position="409"/>
    </location>
</feature>
<dbReference type="EC" id="2.4.1.32" evidence="11"/>
<dbReference type="InterPro" id="IPR001173">
    <property type="entry name" value="Glyco_trans_2-like"/>
</dbReference>
<evidence type="ECO:0000256" key="3">
    <source>
        <dbReference type="ARBA" id="ARBA00022679"/>
    </source>
</evidence>
<dbReference type="GO" id="GO:0047259">
    <property type="term" value="F:glucomannan 4-beta-mannosyltransferase activity"/>
    <property type="evidence" value="ECO:0007669"/>
    <property type="project" value="UniProtKB-EC"/>
</dbReference>
<evidence type="ECO:0000256" key="1">
    <source>
        <dbReference type="ARBA" id="ARBA00004653"/>
    </source>
</evidence>
<dbReference type="FunFam" id="3.90.550.10:FF:000015">
    <property type="entry name" value="Glucomannan 4-beta-mannosyltransferase 9"/>
    <property type="match status" value="1"/>
</dbReference>